<organism evidence="1 2">
    <name type="scientific">Duganella zoogloeoides</name>
    <dbReference type="NCBI Taxonomy" id="75659"/>
    <lineage>
        <taxon>Bacteria</taxon>
        <taxon>Pseudomonadati</taxon>
        <taxon>Pseudomonadota</taxon>
        <taxon>Betaproteobacteria</taxon>
        <taxon>Burkholderiales</taxon>
        <taxon>Oxalobacteraceae</taxon>
        <taxon>Telluria group</taxon>
        <taxon>Duganella</taxon>
    </lineage>
</organism>
<sequence length="90" mass="9682">MIKQTFDQLSAMLAKLATDDGFRDRMQSDPVRALSALGIELDPAKVPAVRSLPSKQVSAADHATFESKEAGERTMVLFMLSGVSASRLAT</sequence>
<dbReference type="EMBL" id="CP140152">
    <property type="protein sequence ID" value="WQH04531.1"/>
    <property type="molecule type" value="Genomic_DNA"/>
</dbReference>
<proteinExistence type="predicted"/>
<evidence type="ECO:0000313" key="1">
    <source>
        <dbReference type="EMBL" id="WQH04531.1"/>
    </source>
</evidence>
<reference evidence="1 2" key="1">
    <citation type="submission" date="2023-11" db="EMBL/GenBank/DDBJ databases">
        <title>MicrobeMod: A computational toolkit for identifying prokaryotic methylation and restriction-modification with nanopore sequencing.</title>
        <authorList>
            <person name="Crits-Christoph A."/>
            <person name="Kang S.C."/>
            <person name="Lee H."/>
            <person name="Ostrov N."/>
        </authorList>
    </citation>
    <scope>NUCLEOTIDE SEQUENCE [LARGE SCALE GENOMIC DNA]</scope>
    <source>
        <strain evidence="1 2">ATCC 25935</strain>
    </source>
</reference>
<dbReference type="GeneID" id="43166710"/>
<keyword evidence="2" id="KW-1185">Reference proteome</keyword>
<dbReference type="NCBIfam" id="NF038399">
    <property type="entry name" value="NH_RiPP_Os17"/>
    <property type="match status" value="1"/>
</dbReference>
<evidence type="ECO:0000313" key="2">
    <source>
        <dbReference type="Proteomes" id="UP001326110"/>
    </source>
</evidence>
<name>A0ABZ0XXP2_9BURK</name>
<accession>A0ABZ0XXP2</accession>
<dbReference type="InterPro" id="IPR030976">
    <property type="entry name" value="Mod_pep_NH_fam"/>
</dbReference>
<dbReference type="RefSeq" id="WP_019924224.1">
    <property type="nucleotide sequence ID" value="NZ_CP140152.1"/>
</dbReference>
<dbReference type="NCBIfam" id="TIGR04509">
    <property type="entry name" value="mod_pep_NH_fam"/>
    <property type="match status" value="1"/>
</dbReference>
<gene>
    <name evidence="1" type="ORF">SR858_26425</name>
</gene>
<protein>
    <submittedName>
        <fullName evidence="1">NHLP-related RiPP peptide</fullName>
    </submittedName>
</protein>
<dbReference type="Proteomes" id="UP001326110">
    <property type="component" value="Chromosome"/>
</dbReference>